<feature type="transmembrane region" description="Helical" evidence="9">
    <location>
        <begin position="424"/>
        <end position="444"/>
    </location>
</feature>
<sequence>MFANVISWINGYLWSTPMLVLVVCAGLYFTFRLRFVQVRKIPTQLHLLFNGKSSERGMSSFQAFCLAIAGRVGTGNIAGVATAIAAGGPGALFWMWVMALIGAATSFVECTMAQLYKGEVNGEYRGGIAYYLGRGTGIQFLGYLFAVVMIVAELAMFGIQSHEIAAATENAFSVPTWVTGVVLIVFLALIIFGGAKRIASVANIVVPFMAIAYVLIALIILFANANNIPETFATIFQSAFGAGPIGGGMMGAAVLWGVRRGVYSNEAGMATATQSAAAAEVSHPAKQGLVQCFSVYIDTLFVCTATGLMLISTGAYNVIAPTGGFLVHNLDTEAGAVWTQAAVDSLVPIGAQFVAIALMFFAFTTIMNMFYNCETALTFFFHKSGKMPSGYVVSIRLIVMLFVFIGTVVSGSTIWSLGDVGCGMLIWGNVFCLLFLVPKAALLLRDFESQQKQGIDPVFNPSQYPQLGDLPLWKDAYEGYESGKLKN</sequence>
<dbReference type="PANTHER" id="PTHR30330">
    <property type="entry name" value="AGSS FAMILY TRANSPORTER, SODIUM-ALANINE"/>
    <property type="match status" value="1"/>
</dbReference>
<dbReference type="OrthoDB" id="9804874at2"/>
<feature type="transmembrane region" description="Helical" evidence="9">
    <location>
        <begin position="295"/>
        <end position="319"/>
    </location>
</feature>
<comment type="caution">
    <text evidence="10">The sequence shown here is derived from an EMBL/GenBank/DDBJ whole genome shotgun (WGS) entry which is preliminary data.</text>
</comment>
<evidence type="ECO:0000256" key="2">
    <source>
        <dbReference type="ARBA" id="ARBA00009261"/>
    </source>
</evidence>
<evidence type="ECO:0000256" key="1">
    <source>
        <dbReference type="ARBA" id="ARBA00004651"/>
    </source>
</evidence>
<dbReference type="Pfam" id="PF01235">
    <property type="entry name" value="Na_Ala_symp"/>
    <property type="match status" value="1"/>
</dbReference>
<dbReference type="GO" id="GO:0005886">
    <property type="term" value="C:plasma membrane"/>
    <property type="evidence" value="ECO:0007669"/>
    <property type="project" value="UniProtKB-SubCell"/>
</dbReference>
<feature type="transmembrane region" description="Helical" evidence="9">
    <location>
        <begin position="63"/>
        <end position="87"/>
    </location>
</feature>
<dbReference type="PRINTS" id="PR00175">
    <property type="entry name" value="NAALASMPORT"/>
</dbReference>
<keyword evidence="5 9" id="KW-0812">Transmembrane</keyword>
<evidence type="ECO:0000313" key="11">
    <source>
        <dbReference type="Proteomes" id="UP000187404"/>
    </source>
</evidence>
<dbReference type="InterPro" id="IPR001463">
    <property type="entry name" value="Na/Ala_symport"/>
</dbReference>
<keyword evidence="4 9" id="KW-1003">Cell membrane</keyword>
<dbReference type="Gene3D" id="1.20.1740.10">
    <property type="entry name" value="Amino acid/polyamine transporter I"/>
    <property type="match status" value="1"/>
</dbReference>
<dbReference type="RefSeq" id="WP_075713096.1">
    <property type="nucleotide sequence ID" value="NZ_MJIE01000001.1"/>
</dbReference>
<comment type="subcellular location">
    <subcellularLocation>
        <location evidence="1 9">Cell membrane</location>
        <topology evidence="1 9">Multi-pass membrane protein</topology>
    </subcellularLocation>
</comment>
<keyword evidence="7 9" id="KW-1133">Transmembrane helix</keyword>
<feature type="transmembrane region" description="Helical" evidence="9">
    <location>
        <begin position="171"/>
        <end position="192"/>
    </location>
</feature>
<dbReference type="EMBL" id="MJIE01000001">
    <property type="protein sequence ID" value="OLR55954.1"/>
    <property type="molecule type" value="Genomic_DNA"/>
</dbReference>
<name>A0A1Q9JIG4_9FIRM</name>
<dbReference type="PROSITE" id="PS00873">
    <property type="entry name" value="NA_ALANINE_SYMP"/>
    <property type="match status" value="1"/>
</dbReference>
<evidence type="ECO:0000256" key="5">
    <source>
        <dbReference type="ARBA" id="ARBA00022692"/>
    </source>
</evidence>
<evidence type="ECO:0000256" key="4">
    <source>
        <dbReference type="ARBA" id="ARBA00022475"/>
    </source>
</evidence>
<dbReference type="Proteomes" id="UP000187404">
    <property type="component" value="Unassembled WGS sequence"/>
</dbReference>
<evidence type="ECO:0000256" key="6">
    <source>
        <dbReference type="ARBA" id="ARBA00022847"/>
    </source>
</evidence>
<dbReference type="AlphaFoldDB" id="A0A1Q9JIG4"/>
<keyword evidence="8 9" id="KW-0472">Membrane</keyword>
<comment type="similarity">
    <text evidence="2 9">Belongs to the alanine or glycine:cation symporter (AGCS) (TC 2.A.25) family.</text>
</comment>
<accession>A0A1Q9JIG4</accession>
<evidence type="ECO:0000256" key="3">
    <source>
        <dbReference type="ARBA" id="ARBA00022448"/>
    </source>
</evidence>
<dbReference type="GO" id="GO:0005283">
    <property type="term" value="F:amino acid:sodium symporter activity"/>
    <property type="evidence" value="ECO:0007669"/>
    <property type="project" value="InterPro"/>
</dbReference>
<keyword evidence="11" id="KW-1185">Reference proteome</keyword>
<gene>
    <name evidence="10" type="ORF">BHK98_07720</name>
</gene>
<feature type="transmembrane region" description="Helical" evidence="9">
    <location>
        <begin position="235"/>
        <end position="258"/>
    </location>
</feature>
<feature type="transmembrane region" description="Helical" evidence="9">
    <location>
        <begin position="349"/>
        <end position="371"/>
    </location>
</feature>
<dbReference type="NCBIfam" id="TIGR00835">
    <property type="entry name" value="agcS"/>
    <property type="match status" value="1"/>
</dbReference>
<evidence type="ECO:0000256" key="7">
    <source>
        <dbReference type="ARBA" id="ARBA00022989"/>
    </source>
</evidence>
<evidence type="ECO:0000256" key="8">
    <source>
        <dbReference type="ARBA" id="ARBA00023136"/>
    </source>
</evidence>
<protein>
    <submittedName>
        <fullName evidence="10">Sodium:alanine symporter</fullName>
    </submittedName>
</protein>
<feature type="transmembrane region" description="Helical" evidence="9">
    <location>
        <begin position="137"/>
        <end position="159"/>
    </location>
</feature>
<dbReference type="FunFam" id="1.20.1740.10:FF:000004">
    <property type="entry name" value="Sodium:alanine symporter family protein"/>
    <property type="match status" value="1"/>
</dbReference>
<feature type="transmembrane region" description="Helical" evidence="9">
    <location>
        <begin position="93"/>
        <end position="116"/>
    </location>
</feature>
<keyword evidence="3 9" id="KW-0813">Transport</keyword>
<feature type="transmembrane region" description="Helical" evidence="9">
    <location>
        <begin position="204"/>
        <end position="223"/>
    </location>
</feature>
<evidence type="ECO:0000256" key="9">
    <source>
        <dbReference type="RuleBase" id="RU363064"/>
    </source>
</evidence>
<reference evidence="10 11" key="1">
    <citation type="journal article" date="2016" name="Appl. Environ. Microbiol.">
        <title>Function and Phylogeny of Bacterial Butyryl Coenzyme A:Acetate Transferases and Their Diversity in the Proximal Colon of Swine.</title>
        <authorList>
            <person name="Trachsel J."/>
            <person name="Bayles D.O."/>
            <person name="Looft T."/>
            <person name="Levine U.Y."/>
            <person name="Allen H.K."/>
        </authorList>
    </citation>
    <scope>NUCLEOTIDE SEQUENCE [LARGE SCALE GENOMIC DNA]</scope>
    <source>
        <strain evidence="10 11">68-3-10</strain>
    </source>
</reference>
<proteinExistence type="inferred from homology"/>
<dbReference type="PANTHER" id="PTHR30330:SF7">
    <property type="entry name" value="SODIUM_PROTON-DEPENDENT ALANINE CARRIER PROTEIN YRBD-RELATED"/>
    <property type="match status" value="1"/>
</dbReference>
<evidence type="ECO:0000313" key="10">
    <source>
        <dbReference type="EMBL" id="OLR55954.1"/>
    </source>
</evidence>
<feature type="transmembrane region" description="Helical" evidence="9">
    <location>
        <begin position="391"/>
        <end position="418"/>
    </location>
</feature>
<feature type="transmembrane region" description="Helical" evidence="9">
    <location>
        <begin position="12"/>
        <end position="31"/>
    </location>
</feature>
<organism evidence="10 11">
    <name type="scientific">Hornefia porci</name>
    <dbReference type="NCBI Taxonomy" id="2652292"/>
    <lineage>
        <taxon>Bacteria</taxon>
        <taxon>Bacillati</taxon>
        <taxon>Bacillota</taxon>
        <taxon>Clostridia</taxon>
        <taxon>Peptostreptococcales</taxon>
        <taxon>Anaerovoracaceae</taxon>
        <taxon>Hornefia</taxon>
    </lineage>
</organism>
<dbReference type="STRING" id="1261640.BHK98_07720"/>
<keyword evidence="6 9" id="KW-0769">Symport</keyword>